<dbReference type="EMBL" id="LXQA011415142">
    <property type="protein sequence ID" value="MCI96455.1"/>
    <property type="molecule type" value="Genomic_DNA"/>
</dbReference>
<proteinExistence type="predicted"/>
<feature type="non-terminal residue" evidence="1">
    <location>
        <position position="1"/>
    </location>
</feature>
<comment type="caution">
    <text evidence="1">The sequence shown here is derived from an EMBL/GenBank/DDBJ whole genome shotgun (WGS) entry which is preliminary data.</text>
</comment>
<keyword evidence="2" id="KW-1185">Reference proteome</keyword>
<evidence type="ECO:0000313" key="2">
    <source>
        <dbReference type="Proteomes" id="UP000265520"/>
    </source>
</evidence>
<sequence length="31" mass="3302">VPARWLRRRKPVGAVAPSPESMNTAGVLVVS</sequence>
<evidence type="ECO:0000313" key="1">
    <source>
        <dbReference type="EMBL" id="MCI96455.1"/>
    </source>
</evidence>
<accession>A0A392WC84</accession>
<name>A0A392WC84_9FABA</name>
<dbReference type="Proteomes" id="UP000265520">
    <property type="component" value="Unassembled WGS sequence"/>
</dbReference>
<organism evidence="1 2">
    <name type="scientific">Trifolium medium</name>
    <dbReference type="NCBI Taxonomy" id="97028"/>
    <lineage>
        <taxon>Eukaryota</taxon>
        <taxon>Viridiplantae</taxon>
        <taxon>Streptophyta</taxon>
        <taxon>Embryophyta</taxon>
        <taxon>Tracheophyta</taxon>
        <taxon>Spermatophyta</taxon>
        <taxon>Magnoliopsida</taxon>
        <taxon>eudicotyledons</taxon>
        <taxon>Gunneridae</taxon>
        <taxon>Pentapetalae</taxon>
        <taxon>rosids</taxon>
        <taxon>fabids</taxon>
        <taxon>Fabales</taxon>
        <taxon>Fabaceae</taxon>
        <taxon>Papilionoideae</taxon>
        <taxon>50 kb inversion clade</taxon>
        <taxon>NPAAA clade</taxon>
        <taxon>Hologalegina</taxon>
        <taxon>IRL clade</taxon>
        <taxon>Trifolieae</taxon>
        <taxon>Trifolium</taxon>
    </lineage>
</organism>
<reference evidence="1 2" key="1">
    <citation type="journal article" date="2018" name="Front. Plant Sci.">
        <title>Red Clover (Trifolium pratense) and Zigzag Clover (T. medium) - A Picture of Genomic Similarities and Differences.</title>
        <authorList>
            <person name="Dluhosova J."/>
            <person name="Istvanek J."/>
            <person name="Nedelnik J."/>
            <person name="Repkova J."/>
        </authorList>
    </citation>
    <scope>NUCLEOTIDE SEQUENCE [LARGE SCALE GENOMIC DNA]</scope>
    <source>
        <strain evidence="2">cv. 10/8</strain>
        <tissue evidence="1">Leaf</tissue>
    </source>
</reference>
<protein>
    <submittedName>
        <fullName evidence="1">Uncharacterized protein</fullName>
    </submittedName>
</protein>
<dbReference type="AlphaFoldDB" id="A0A392WC84"/>